<proteinExistence type="inferred from homology"/>
<dbReference type="PANTHER" id="PTHR43335">
    <property type="entry name" value="ABC TRANSPORTER, ATP-BINDING PROTEIN"/>
    <property type="match status" value="1"/>
</dbReference>
<evidence type="ECO:0000256" key="2">
    <source>
        <dbReference type="ARBA" id="ARBA00022448"/>
    </source>
</evidence>
<dbReference type="GO" id="GO:0016887">
    <property type="term" value="F:ATP hydrolysis activity"/>
    <property type="evidence" value="ECO:0007669"/>
    <property type="project" value="InterPro"/>
</dbReference>
<dbReference type="SUPFAM" id="SSF52540">
    <property type="entry name" value="P-loop containing nucleoside triphosphate hydrolases"/>
    <property type="match status" value="1"/>
</dbReference>
<keyword evidence="4 6" id="KW-0067">ATP-binding</keyword>
<keyword evidence="3" id="KW-0547">Nucleotide-binding</keyword>
<dbReference type="InterPro" id="IPR017871">
    <property type="entry name" value="ABC_transporter-like_CS"/>
</dbReference>
<keyword evidence="2" id="KW-0813">Transport</keyword>
<comment type="similarity">
    <text evidence="1">Belongs to the ABC transporter superfamily.</text>
</comment>
<dbReference type="Gene3D" id="3.40.50.300">
    <property type="entry name" value="P-loop containing nucleotide triphosphate hydrolases"/>
    <property type="match status" value="1"/>
</dbReference>
<accession>A0A645DQZ2</accession>
<evidence type="ECO:0000256" key="3">
    <source>
        <dbReference type="ARBA" id="ARBA00022741"/>
    </source>
</evidence>
<sequence>MSISIRSLNKVYPNGNHALKDINMEIPTGMFGLLGPNGAGKSTLMRILVALMEPSSGEVDVFGYNLLRERKEVRGILGYLPQDFRFFAKYKTYEFLDYAARLSGMNNKKQRRQAVDEMLESVGLFDVRERYAGKLSGGMKRRLGIAQALIHNPKLIIVDEPTTGLDPEERIRFRNLLSKISEQDVTIILSTHIVGDISSTCNSMALMNKGEIAFFGSPEEMRKTAEGKVWRMQISGDELPLIDKKYPVITTIPSGTGWEVQVVADEIEGYDAEPYPPNLEHAYVYYMEKKLNRWFDSE</sequence>
<dbReference type="EMBL" id="VSSQ01038042">
    <property type="protein sequence ID" value="MPM90902.1"/>
    <property type="molecule type" value="Genomic_DNA"/>
</dbReference>
<evidence type="ECO:0000256" key="1">
    <source>
        <dbReference type="ARBA" id="ARBA00005417"/>
    </source>
</evidence>
<dbReference type="GO" id="GO:0005524">
    <property type="term" value="F:ATP binding"/>
    <property type="evidence" value="ECO:0007669"/>
    <property type="project" value="UniProtKB-KW"/>
</dbReference>
<dbReference type="InterPro" id="IPR027417">
    <property type="entry name" value="P-loop_NTPase"/>
</dbReference>
<organism evidence="6">
    <name type="scientific">bioreactor metagenome</name>
    <dbReference type="NCBI Taxonomy" id="1076179"/>
    <lineage>
        <taxon>unclassified sequences</taxon>
        <taxon>metagenomes</taxon>
        <taxon>ecological metagenomes</taxon>
    </lineage>
</organism>
<dbReference type="InterPro" id="IPR003439">
    <property type="entry name" value="ABC_transporter-like_ATP-bd"/>
</dbReference>
<dbReference type="PANTHER" id="PTHR43335:SF2">
    <property type="entry name" value="ABC TRANSPORTER, ATP-BINDING PROTEIN"/>
    <property type="match status" value="1"/>
</dbReference>
<dbReference type="InterPro" id="IPR003593">
    <property type="entry name" value="AAA+_ATPase"/>
</dbReference>
<reference evidence="6" key="1">
    <citation type="submission" date="2019-08" db="EMBL/GenBank/DDBJ databases">
        <authorList>
            <person name="Kucharzyk K."/>
            <person name="Murdoch R.W."/>
            <person name="Higgins S."/>
            <person name="Loffler F."/>
        </authorList>
    </citation>
    <scope>NUCLEOTIDE SEQUENCE</scope>
</reference>
<feature type="domain" description="ABC transporter" evidence="5">
    <location>
        <begin position="3"/>
        <end position="234"/>
    </location>
</feature>
<dbReference type="PROSITE" id="PS50893">
    <property type="entry name" value="ABC_TRANSPORTER_2"/>
    <property type="match status" value="1"/>
</dbReference>
<dbReference type="PROSITE" id="PS00211">
    <property type="entry name" value="ABC_TRANSPORTER_1"/>
    <property type="match status" value="1"/>
</dbReference>
<dbReference type="SMART" id="SM00382">
    <property type="entry name" value="AAA"/>
    <property type="match status" value="1"/>
</dbReference>
<gene>
    <name evidence="6" type="primary">btuD_278</name>
    <name evidence="6" type="ORF">SDC9_138025</name>
</gene>
<dbReference type="AlphaFoldDB" id="A0A645DQZ2"/>
<evidence type="ECO:0000313" key="6">
    <source>
        <dbReference type="EMBL" id="MPM90902.1"/>
    </source>
</evidence>
<name>A0A645DQZ2_9ZZZZ</name>
<comment type="caution">
    <text evidence="6">The sequence shown here is derived from an EMBL/GenBank/DDBJ whole genome shotgun (WGS) entry which is preliminary data.</text>
</comment>
<evidence type="ECO:0000259" key="5">
    <source>
        <dbReference type="PROSITE" id="PS50893"/>
    </source>
</evidence>
<dbReference type="CDD" id="cd03264">
    <property type="entry name" value="ABC_drug_resistance_like"/>
    <property type="match status" value="1"/>
</dbReference>
<evidence type="ECO:0000256" key="4">
    <source>
        <dbReference type="ARBA" id="ARBA00022840"/>
    </source>
</evidence>
<protein>
    <submittedName>
        <fullName evidence="6">Vitamin B12 import ATP-binding protein BtuD</fullName>
    </submittedName>
</protein>
<dbReference type="Pfam" id="PF00005">
    <property type="entry name" value="ABC_tran"/>
    <property type="match status" value="1"/>
</dbReference>